<evidence type="ECO:0000313" key="4">
    <source>
        <dbReference type="Proteomes" id="UP000603141"/>
    </source>
</evidence>
<sequence>MKSIIHRNSLKFLVCGVIATLVALGLITTVKSFLPNRQENSNEIATKQHDRYNHITHTGNQTTLPKNSIRSSETASNHNITLEEAEKSLNDYNNIKDIRKRAYLCSNIIKQLCLAGLTDDARYLIESNVGEVRNSEISAYFYNAKLSDEVILEQMAHLEYSFDVRVAIGSYLRRLGPYNISASLDQIKNNKELNKLNNNIPFILSNNITLVLTNYMVEGENPQKEHAAIVNLAAEFLNQNQISPKDYIEVLKLDSSLDPFDNWNKLNLTTNETTKTSDVNSFLISKMVIANPEKAMSLLSENSDSSGVENLKKGMQRYLNSDISGAYNWFNTNQQYLSNTQSDAMINAFIDTAESYGELATAMEWANKLQDEKTKISILNRLQQTSK</sequence>
<name>A0A934SBG2_9BACT</name>
<keyword evidence="2" id="KW-0472">Membrane</keyword>
<feature type="transmembrane region" description="Helical" evidence="2">
    <location>
        <begin position="12"/>
        <end position="34"/>
    </location>
</feature>
<keyword evidence="2" id="KW-0812">Transmembrane</keyword>
<evidence type="ECO:0000256" key="1">
    <source>
        <dbReference type="SAM" id="MobiDB-lite"/>
    </source>
</evidence>
<proteinExistence type="predicted"/>
<feature type="region of interest" description="Disordered" evidence="1">
    <location>
        <begin position="56"/>
        <end position="76"/>
    </location>
</feature>
<evidence type="ECO:0000313" key="3">
    <source>
        <dbReference type="EMBL" id="MBK1883107.1"/>
    </source>
</evidence>
<evidence type="ECO:0000256" key="2">
    <source>
        <dbReference type="SAM" id="Phobius"/>
    </source>
</evidence>
<dbReference type="AlphaFoldDB" id="A0A934SBG2"/>
<dbReference type="RefSeq" id="WP_200270903.1">
    <property type="nucleotide sequence ID" value="NZ_JAENIJ010000017.1"/>
</dbReference>
<dbReference type="Proteomes" id="UP000603141">
    <property type="component" value="Unassembled WGS sequence"/>
</dbReference>
<keyword evidence="4" id="KW-1185">Reference proteome</keyword>
<gene>
    <name evidence="3" type="ORF">JIN85_11815</name>
</gene>
<comment type="caution">
    <text evidence="3">The sequence shown here is derived from an EMBL/GenBank/DDBJ whole genome shotgun (WGS) entry which is preliminary data.</text>
</comment>
<reference evidence="3" key="1">
    <citation type="submission" date="2021-01" db="EMBL/GenBank/DDBJ databases">
        <title>Modified the classification status of verrucomicrobia.</title>
        <authorList>
            <person name="Feng X."/>
        </authorList>
    </citation>
    <scope>NUCLEOTIDE SEQUENCE</scope>
    <source>
        <strain evidence="3">KCTC 22041</strain>
    </source>
</reference>
<accession>A0A934SBG2</accession>
<dbReference type="EMBL" id="JAENIJ010000017">
    <property type="protein sequence ID" value="MBK1883107.1"/>
    <property type="molecule type" value="Genomic_DNA"/>
</dbReference>
<protein>
    <submittedName>
        <fullName evidence="3">Uncharacterized protein</fullName>
    </submittedName>
</protein>
<organism evidence="3 4">
    <name type="scientific">Luteolibacter pohnpeiensis</name>
    <dbReference type="NCBI Taxonomy" id="454153"/>
    <lineage>
        <taxon>Bacteria</taxon>
        <taxon>Pseudomonadati</taxon>
        <taxon>Verrucomicrobiota</taxon>
        <taxon>Verrucomicrobiia</taxon>
        <taxon>Verrucomicrobiales</taxon>
        <taxon>Verrucomicrobiaceae</taxon>
        <taxon>Luteolibacter</taxon>
    </lineage>
</organism>
<keyword evidence="2" id="KW-1133">Transmembrane helix</keyword>